<evidence type="ECO:0000313" key="3">
    <source>
        <dbReference type="Proteomes" id="UP000294796"/>
    </source>
</evidence>
<dbReference type="Pfam" id="PF13560">
    <property type="entry name" value="HTH_31"/>
    <property type="match status" value="1"/>
</dbReference>
<name>A0A4R5TSW9_9GAMM</name>
<dbReference type="CDD" id="cd00093">
    <property type="entry name" value="HTH_XRE"/>
    <property type="match status" value="1"/>
</dbReference>
<dbReference type="InterPro" id="IPR010982">
    <property type="entry name" value="Lambda_DNA-bd_dom_sf"/>
</dbReference>
<dbReference type="Gene3D" id="1.10.260.40">
    <property type="entry name" value="lambda repressor-like DNA-binding domains"/>
    <property type="match status" value="1"/>
</dbReference>
<dbReference type="OrthoDB" id="9803379at2"/>
<organism evidence="2 3">
    <name type="scientific">Luteimonas aestuarii</name>
    <dbReference type="NCBI Taxonomy" id="453837"/>
    <lineage>
        <taxon>Bacteria</taxon>
        <taxon>Pseudomonadati</taxon>
        <taxon>Pseudomonadota</taxon>
        <taxon>Gammaproteobacteria</taxon>
        <taxon>Lysobacterales</taxon>
        <taxon>Lysobacteraceae</taxon>
        <taxon>Luteimonas</taxon>
    </lineage>
</organism>
<evidence type="ECO:0000313" key="2">
    <source>
        <dbReference type="EMBL" id="TDK21485.1"/>
    </source>
</evidence>
<reference evidence="2 3" key="1">
    <citation type="submission" date="2019-03" db="EMBL/GenBank/DDBJ databases">
        <title>Luteimonas zhaokaii sp.nov., isolated from the rectal contents of Plateau pika in Yushu, Qinghai Province, China.</title>
        <authorList>
            <person name="Zhang G."/>
        </authorList>
    </citation>
    <scope>NUCLEOTIDE SEQUENCE [LARGE SCALE GENOMIC DNA]</scope>
    <source>
        <strain evidence="2 3">B9</strain>
    </source>
</reference>
<comment type="caution">
    <text evidence="2">The sequence shown here is derived from an EMBL/GenBank/DDBJ whole genome shotgun (WGS) entry which is preliminary data.</text>
</comment>
<protein>
    <submittedName>
        <fullName evidence="2">XRE family transcriptional regulator</fullName>
    </submittedName>
</protein>
<dbReference type="AlphaFoldDB" id="A0A4R5TSW9"/>
<dbReference type="GO" id="GO:0003677">
    <property type="term" value="F:DNA binding"/>
    <property type="evidence" value="ECO:0007669"/>
    <property type="project" value="InterPro"/>
</dbReference>
<dbReference type="PROSITE" id="PS50943">
    <property type="entry name" value="HTH_CROC1"/>
    <property type="match status" value="1"/>
</dbReference>
<sequence>MPAKSIHQAEYQVLLQLLRDMRTSAGLTQTELSRALGRVQSYVSDVERGVRRMDLLQLRAYCAACGLALPTFVKRFESALS</sequence>
<proteinExistence type="predicted"/>
<accession>A0A4R5TSW9</accession>
<dbReference type="SUPFAM" id="SSF47413">
    <property type="entry name" value="lambda repressor-like DNA-binding domains"/>
    <property type="match status" value="1"/>
</dbReference>
<gene>
    <name evidence="2" type="ORF">E2F46_14695</name>
</gene>
<dbReference type="Proteomes" id="UP000294796">
    <property type="component" value="Unassembled WGS sequence"/>
</dbReference>
<keyword evidence="3" id="KW-1185">Reference proteome</keyword>
<dbReference type="InterPro" id="IPR001387">
    <property type="entry name" value="Cro/C1-type_HTH"/>
</dbReference>
<evidence type="ECO:0000259" key="1">
    <source>
        <dbReference type="PROSITE" id="PS50943"/>
    </source>
</evidence>
<dbReference type="RefSeq" id="WP_133323340.1">
    <property type="nucleotide sequence ID" value="NZ_SMTF01000016.1"/>
</dbReference>
<dbReference type="EMBL" id="SMTF01000016">
    <property type="protein sequence ID" value="TDK21485.1"/>
    <property type="molecule type" value="Genomic_DNA"/>
</dbReference>
<feature type="domain" description="HTH cro/C1-type" evidence="1">
    <location>
        <begin position="18"/>
        <end position="72"/>
    </location>
</feature>
<dbReference type="SMART" id="SM00530">
    <property type="entry name" value="HTH_XRE"/>
    <property type="match status" value="1"/>
</dbReference>